<dbReference type="GO" id="GO:0008146">
    <property type="term" value="F:sulfotransferase activity"/>
    <property type="evidence" value="ECO:0007669"/>
    <property type="project" value="InterPro"/>
</dbReference>
<dbReference type="Proteomes" id="UP000002358">
    <property type="component" value="Chromosome 2"/>
</dbReference>
<dbReference type="PANTHER" id="PTHR11783">
    <property type="entry name" value="SULFOTRANSFERASE SULT"/>
    <property type="match status" value="1"/>
</dbReference>
<evidence type="ECO:0000256" key="2">
    <source>
        <dbReference type="ARBA" id="ARBA00022679"/>
    </source>
</evidence>
<dbReference type="RefSeq" id="XP_031780671.1">
    <property type="nucleotide sequence ID" value="XM_031924811.2"/>
</dbReference>
<dbReference type="KEGG" id="nvi:100115651"/>
<protein>
    <recommendedName>
        <fullName evidence="3">Sulfotransferase domain-containing protein</fullName>
    </recommendedName>
</protein>
<dbReference type="EnsemblMetazoa" id="XM_031924810">
    <property type="protein sequence ID" value="XP_031780670"/>
    <property type="gene ID" value="LOC100115651"/>
</dbReference>
<dbReference type="InterPro" id="IPR000863">
    <property type="entry name" value="Sulfotransferase_dom"/>
</dbReference>
<name>A0A7M7QPZ9_NASVI</name>
<dbReference type="EnsemblMetazoa" id="XM_032596401">
    <property type="protein sequence ID" value="XP_032452292"/>
    <property type="gene ID" value="LOC100115651"/>
</dbReference>
<dbReference type="AlphaFoldDB" id="A0A7M7QPZ9"/>
<dbReference type="EnsemblMetazoa" id="XM_032596400">
    <property type="protein sequence ID" value="XP_032452291"/>
    <property type="gene ID" value="LOC100115651"/>
</dbReference>
<dbReference type="RefSeq" id="XP_032452291.1">
    <property type="nucleotide sequence ID" value="XM_032596400.1"/>
</dbReference>
<dbReference type="FunCoup" id="A0A7M7QPZ9">
    <property type="interactions" value="39"/>
</dbReference>
<evidence type="ECO:0000256" key="1">
    <source>
        <dbReference type="ARBA" id="ARBA00005771"/>
    </source>
</evidence>
<keyword evidence="2" id="KW-0808">Transferase</keyword>
<accession>A0A7M7QPZ9</accession>
<dbReference type="RefSeq" id="XP_032452292.1">
    <property type="nucleotide sequence ID" value="XM_032596401.1"/>
</dbReference>
<reference evidence="4" key="1">
    <citation type="submission" date="2021-01" db="UniProtKB">
        <authorList>
            <consortium name="EnsemblMetazoa"/>
        </authorList>
    </citation>
    <scope>IDENTIFICATION</scope>
</reference>
<feature type="domain" description="Sulfotransferase" evidence="3">
    <location>
        <begin position="61"/>
        <end position="332"/>
    </location>
</feature>
<dbReference type="InterPro" id="IPR027417">
    <property type="entry name" value="P-loop_NTPase"/>
</dbReference>
<dbReference type="GeneID" id="100115651"/>
<dbReference type="EnsemblMetazoa" id="XM_031924811">
    <property type="protein sequence ID" value="XP_031780671"/>
    <property type="gene ID" value="LOC100115651"/>
</dbReference>
<comment type="similarity">
    <text evidence="1">Belongs to the sulfotransferase 1 family.</text>
</comment>
<keyword evidence="5" id="KW-1185">Reference proteome</keyword>
<dbReference type="Gene3D" id="3.40.50.300">
    <property type="entry name" value="P-loop containing nucleotide triphosphate hydrolases"/>
    <property type="match status" value="1"/>
</dbReference>
<dbReference type="SUPFAM" id="SSF52540">
    <property type="entry name" value="P-loop containing nucleoside triphosphate hydrolases"/>
    <property type="match status" value="1"/>
</dbReference>
<dbReference type="OrthoDB" id="205623at2759"/>
<organism evidence="4 5">
    <name type="scientific">Nasonia vitripennis</name>
    <name type="common">Parasitic wasp</name>
    <dbReference type="NCBI Taxonomy" id="7425"/>
    <lineage>
        <taxon>Eukaryota</taxon>
        <taxon>Metazoa</taxon>
        <taxon>Ecdysozoa</taxon>
        <taxon>Arthropoda</taxon>
        <taxon>Hexapoda</taxon>
        <taxon>Insecta</taxon>
        <taxon>Pterygota</taxon>
        <taxon>Neoptera</taxon>
        <taxon>Endopterygota</taxon>
        <taxon>Hymenoptera</taxon>
        <taxon>Apocrita</taxon>
        <taxon>Proctotrupomorpha</taxon>
        <taxon>Chalcidoidea</taxon>
        <taxon>Pteromalidae</taxon>
        <taxon>Pteromalinae</taxon>
        <taxon>Nasonia</taxon>
    </lineage>
</organism>
<evidence type="ECO:0000259" key="3">
    <source>
        <dbReference type="Pfam" id="PF00685"/>
    </source>
</evidence>
<dbReference type="Pfam" id="PF00685">
    <property type="entry name" value="Sulfotransfer_1"/>
    <property type="match status" value="1"/>
</dbReference>
<evidence type="ECO:0000313" key="5">
    <source>
        <dbReference type="Proteomes" id="UP000002358"/>
    </source>
</evidence>
<dbReference type="RefSeq" id="XP_031780670.1">
    <property type="nucleotide sequence ID" value="XM_031924810.2"/>
</dbReference>
<evidence type="ECO:0000313" key="4">
    <source>
        <dbReference type="EnsemblMetazoa" id="XP_032452292"/>
    </source>
</evidence>
<dbReference type="SMR" id="A0A7M7QPZ9"/>
<sequence>MMDVNTQLPSIDYLDESTTKEMLADFKGEKLGWVLVGEKKWFLPAKYAKQCPLYYNFEVKPDDTWIVTFPRSGTTWTQELVWLLSNNLDFATAKSVPLVKRYPFLEFSMAINDVTSQNILKENRANSEIQSLVSNVEFTYETARSMPSPRFIKTHFPLSLVPNILKSDCKTIYVARNPKDVAVSYYHFHKTVKVYDYGGEFDKFWDYFQNDKTCWGPYWEHIKEAWAQRHNSNLLFLFYEEMTHDLLAVTKKVAKFLGKTYTDEQYKQLVDHLQFSNIKNNKMVNLSQNSLKVFFKTDEFIRQGKSQGWHKMFSPELNNKANLWIEDNLKSTDLRFPFTDIYS</sequence>
<proteinExistence type="inferred from homology"/>
<dbReference type="InParanoid" id="A0A7M7QPZ9"/>